<dbReference type="PROSITE" id="PS50088">
    <property type="entry name" value="ANK_REPEAT"/>
    <property type="match status" value="2"/>
</dbReference>
<evidence type="ECO:0000313" key="7">
    <source>
        <dbReference type="Proteomes" id="UP000033140"/>
    </source>
</evidence>
<dbReference type="SUPFAM" id="SSF81296">
    <property type="entry name" value="E set domains"/>
    <property type="match status" value="1"/>
</dbReference>
<dbReference type="CDD" id="cd00102">
    <property type="entry name" value="IPT"/>
    <property type="match status" value="1"/>
</dbReference>
<dbReference type="Pfam" id="PF25603">
    <property type="entry name" value="SPT23_MGA2_DBD"/>
    <property type="match status" value="1"/>
</dbReference>
<dbReference type="InterPro" id="IPR002909">
    <property type="entry name" value="IPT_dom"/>
</dbReference>
<dbReference type="STRING" id="698492.A0A0E9NJB3"/>
<keyword evidence="4" id="KW-1133">Transmembrane helix</keyword>
<feature type="region of interest" description="Disordered" evidence="3">
    <location>
        <begin position="1"/>
        <end position="37"/>
    </location>
</feature>
<dbReference type="PROSITE" id="PS50297">
    <property type="entry name" value="ANK_REP_REGION"/>
    <property type="match status" value="2"/>
</dbReference>
<reference evidence="6 7" key="2">
    <citation type="journal article" date="2014" name="J. Gen. Appl. Microbiol.">
        <title>The early diverging ascomycetous budding yeast Saitoella complicata has three histone deacetylases belonging to the Clr6, Hos2, and Rpd3 lineages.</title>
        <authorList>
            <person name="Nishida H."/>
            <person name="Matsumoto T."/>
            <person name="Kondo S."/>
            <person name="Hamamoto M."/>
            <person name="Yoshikawa H."/>
        </authorList>
    </citation>
    <scope>NUCLEOTIDE SEQUENCE [LARGE SCALE GENOMIC DNA]</scope>
    <source>
        <strain evidence="6 7">NRRL Y-17804</strain>
    </source>
</reference>
<dbReference type="GO" id="GO:0003690">
    <property type="term" value="F:double-stranded DNA binding"/>
    <property type="evidence" value="ECO:0007669"/>
    <property type="project" value="TreeGrafter"/>
</dbReference>
<dbReference type="InterPro" id="IPR002110">
    <property type="entry name" value="Ankyrin_rpt"/>
</dbReference>
<dbReference type="InterPro" id="IPR057962">
    <property type="entry name" value="SPT23_MGA2_DBD"/>
</dbReference>
<dbReference type="Gene3D" id="2.60.40.10">
    <property type="entry name" value="Immunoglobulins"/>
    <property type="match status" value="1"/>
</dbReference>
<gene>
    <name evidence="6" type="ORF">G7K_4092-t1</name>
</gene>
<comment type="caution">
    <text evidence="6">The sequence shown here is derived from an EMBL/GenBank/DDBJ whole genome shotgun (WGS) entry which is preliminary data.</text>
</comment>
<dbReference type="OrthoDB" id="71307at2759"/>
<keyword evidence="4" id="KW-0472">Membrane</keyword>
<feature type="compositionally biased region" description="Low complexity" evidence="3">
    <location>
        <begin position="1094"/>
        <end position="1104"/>
    </location>
</feature>
<organism evidence="6 7">
    <name type="scientific">Saitoella complicata (strain BCRC 22490 / CBS 7301 / JCM 7358 / NBRC 10748 / NRRL Y-17804)</name>
    <dbReference type="NCBI Taxonomy" id="698492"/>
    <lineage>
        <taxon>Eukaryota</taxon>
        <taxon>Fungi</taxon>
        <taxon>Dikarya</taxon>
        <taxon>Ascomycota</taxon>
        <taxon>Taphrinomycotina</taxon>
        <taxon>Taphrinomycotina incertae sedis</taxon>
        <taxon>Saitoella</taxon>
    </lineage>
</organism>
<accession>A0A0E9NJB3</accession>
<dbReference type="GO" id="GO:0005634">
    <property type="term" value="C:nucleus"/>
    <property type="evidence" value="ECO:0007669"/>
    <property type="project" value="TreeGrafter"/>
</dbReference>
<dbReference type="InterPro" id="IPR014756">
    <property type="entry name" value="Ig_E-set"/>
</dbReference>
<feature type="repeat" description="ANK" evidence="2">
    <location>
        <begin position="820"/>
        <end position="852"/>
    </location>
</feature>
<dbReference type="Pfam" id="PF01833">
    <property type="entry name" value="TIG"/>
    <property type="match status" value="1"/>
</dbReference>
<dbReference type="SMART" id="SM00248">
    <property type="entry name" value="ANK"/>
    <property type="match status" value="2"/>
</dbReference>
<dbReference type="InterPro" id="IPR036770">
    <property type="entry name" value="Ankyrin_rpt-contain_sf"/>
</dbReference>
<keyword evidence="4" id="KW-0812">Transmembrane</keyword>
<dbReference type="AlphaFoldDB" id="A0A0E9NJB3"/>
<feature type="repeat" description="ANK" evidence="2">
    <location>
        <begin position="787"/>
        <end position="819"/>
    </location>
</feature>
<evidence type="ECO:0000256" key="1">
    <source>
        <dbReference type="ARBA" id="ARBA00023043"/>
    </source>
</evidence>
<dbReference type="Gene3D" id="1.25.40.20">
    <property type="entry name" value="Ankyrin repeat-containing domain"/>
    <property type="match status" value="2"/>
</dbReference>
<evidence type="ECO:0000256" key="4">
    <source>
        <dbReference type="SAM" id="Phobius"/>
    </source>
</evidence>
<feature type="compositionally biased region" description="Polar residues" evidence="3">
    <location>
        <begin position="446"/>
        <end position="460"/>
    </location>
</feature>
<sequence>MSENTINPAALMQQVPPSIPSSQSSDTDSGSPASYNIDEHLENGLRSVTTSEEFSMHFDFESAASSPGPILNGGLKNLEMPSAPNDAVWSASGPFLASIPAGLKMEEEMQKGVAVQTVSMEDIMLGTAPAPSGCLEKEMGHNDMFGQAETGMLDTIMFAQPGIVNSNMPDDRDYLLNIIGIPDHGAKSRVETQIKITLQLCSSSGMPLRYTHLQLPEYAIAKEKLKVRNMKEPAKGWRPENIAVLEALVVCASDGREVTICAGCIQRERKRAQRKKEYKRVRPDPTTDADGAVQSDEPPILPDEERKILMFNTTELCEFDPHGQIVVPTRITCYCRHHKEKVGFIMKILIRDPTGTIIARANSPIVMITDDHKTTSKVKGTSTAGTSPRDPNTFMEEIMSSALTSTAPSPPLPAAKRTKRGNSLSNGSTTAGPGGPIKTTRKKRSPQQSMAGPSKLPTNLAMTKLNIPTTPTSAQILPAGYEQKSPLQHEAMNIPMSGTSTGAPSMVNTGPPTPDSVSAANRPPLDLSNLLFENYPNTAPSSRMSSPAASLPPHTSPQMQMQPVMQTPQEQLHQMNMFDVANAQFGMDGMEHVPLPMVSRLIPCEGPTHGGIEVTVLGNNFVPGVTVMFGEVPAVSTVCWSPTTLVCVLPPACAPGAVVVGFGKQIMGQLTNGMDTPSTAQRVFTYFDETDRALMELALQVVGLKMTGRLEDARQIAMRIVGVGAQGGQMQGASQGQIQQNLRTMLANGVLGVTDGEDLEGCLLRCLDMIDLDTSPHPARLNHRNRAGHNMLHLATMCGYQRLVAALLARGAQTNGRDKNGYTPLHFAASTGHGGIVARLLGAGADVNAVTSGGLTPLKLARLGGWEAVVEALTAGRTPVAVPVTQPSHSRSSSVSSAYTVFSHVDDEEESDDTVSVSGLEWLEGMPDYDSDEQDIEEEEEEEVWVIRRRSRSASRVSSRGRPAGITRTKSYSEVQVLRHHHRKRSGPATLADYETRISSSAPVTPKTEVEGIVSDAHTLPEQPPTTSTTAPPSENLHHSLAEMLASTSAAIWSQLPESARIPNFVRQPANYAWNEFPASMAGLNALLAQIPRPSASRTSSSTSVDGAGGREGKAGRDQWFIPPAIKNLFEAPPPPYSEHCAEGEQSAGPSSVGGAEEKAAVATQSSTGTRWTRLRKRWEARKVEVTPEQAEMIRAQRKSGGGDRMLYLFWLPVLMLIFAMFLFRFLARMSPEMAEKGIHLAGAVVRRVRGRVGAVVMGA</sequence>
<reference evidence="6 7" key="1">
    <citation type="journal article" date="2011" name="J. Gen. Appl. Microbiol.">
        <title>Draft genome sequencing of the enigmatic yeast Saitoella complicata.</title>
        <authorList>
            <person name="Nishida H."/>
            <person name="Hamamoto M."/>
            <person name="Sugiyama J."/>
        </authorList>
    </citation>
    <scope>NUCLEOTIDE SEQUENCE [LARGE SCALE GENOMIC DNA]</scope>
    <source>
        <strain evidence="6 7">NRRL Y-17804</strain>
    </source>
</reference>
<protein>
    <recommendedName>
        <fullName evidence="5">IPT/TIG domain-containing protein</fullName>
    </recommendedName>
</protein>
<feature type="region of interest" description="Disordered" evidence="3">
    <location>
        <begin position="273"/>
        <end position="299"/>
    </location>
</feature>
<evidence type="ECO:0000256" key="3">
    <source>
        <dbReference type="SAM" id="MobiDB-lite"/>
    </source>
</evidence>
<dbReference type="SUPFAM" id="SSF48403">
    <property type="entry name" value="Ankyrin repeat"/>
    <property type="match status" value="1"/>
</dbReference>
<feature type="domain" description="IPT/TIG" evidence="5">
    <location>
        <begin position="595"/>
        <end position="687"/>
    </location>
</feature>
<feature type="region of interest" description="Disordered" evidence="3">
    <location>
        <begin position="1134"/>
        <end position="1171"/>
    </location>
</feature>
<dbReference type="InterPro" id="IPR013783">
    <property type="entry name" value="Ig-like_fold"/>
</dbReference>
<dbReference type="GO" id="GO:0003712">
    <property type="term" value="F:transcription coregulator activity"/>
    <property type="evidence" value="ECO:0007669"/>
    <property type="project" value="TreeGrafter"/>
</dbReference>
<dbReference type="SMART" id="SM00429">
    <property type="entry name" value="IPT"/>
    <property type="match status" value="1"/>
</dbReference>
<feature type="compositionally biased region" description="Polar residues" evidence="3">
    <location>
        <begin position="421"/>
        <end position="431"/>
    </location>
</feature>
<feature type="region of interest" description="Disordered" evidence="3">
    <location>
        <begin position="373"/>
        <end position="460"/>
    </location>
</feature>
<dbReference type="GO" id="GO:0006357">
    <property type="term" value="P:regulation of transcription by RNA polymerase II"/>
    <property type="evidence" value="ECO:0007669"/>
    <property type="project" value="TreeGrafter"/>
</dbReference>
<dbReference type="PANTHER" id="PTHR23335:SF1">
    <property type="entry name" value="CALMODULIN-BINDING TRANSCRIPTION ACTIVATOR, ISOFORM F"/>
    <property type="match status" value="1"/>
</dbReference>
<dbReference type="Proteomes" id="UP000033140">
    <property type="component" value="Unassembled WGS sequence"/>
</dbReference>
<dbReference type="EMBL" id="BACD03000027">
    <property type="protein sequence ID" value="GAO49957.1"/>
    <property type="molecule type" value="Genomic_DNA"/>
</dbReference>
<feature type="region of interest" description="Disordered" evidence="3">
    <location>
        <begin position="1094"/>
        <end position="1117"/>
    </location>
</feature>
<evidence type="ECO:0000259" key="5">
    <source>
        <dbReference type="SMART" id="SM00429"/>
    </source>
</evidence>
<feature type="compositionally biased region" description="Low complexity" evidence="3">
    <location>
        <begin position="20"/>
        <end position="34"/>
    </location>
</feature>
<keyword evidence="7" id="KW-1185">Reference proteome</keyword>
<proteinExistence type="predicted"/>
<feature type="compositionally biased region" description="Polar residues" evidence="3">
    <location>
        <begin position="377"/>
        <end position="390"/>
    </location>
</feature>
<dbReference type="RefSeq" id="XP_019021305.1">
    <property type="nucleotide sequence ID" value="XM_019167064.1"/>
</dbReference>
<feature type="compositionally biased region" description="Low complexity" evidence="3">
    <location>
        <begin position="539"/>
        <end position="560"/>
    </location>
</feature>
<keyword evidence="1 2" id="KW-0040">ANK repeat</keyword>
<evidence type="ECO:0000256" key="2">
    <source>
        <dbReference type="PROSITE-ProRule" id="PRU00023"/>
    </source>
</evidence>
<dbReference type="Pfam" id="PF13857">
    <property type="entry name" value="Ank_5"/>
    <property type="match status" value="1"/>
</dbReference>
<feature type="region of interest" description="Disordered" evidence="3">
    <location>
        <begin position="536"/>
        <end position="560"/>
    </location>
</feature>
<dbReference type="PANTHER" id="PTHR23335">
    <property type="entry name" value="CALMODULIN-BINDING TRANSCRIPTION ACTIVATOR CAMTA"/>
    <property type="match status" value="1"/>
</dbReference>
<reference evidence="6 7" key="3">
    <citation type="journal article" date="2015" name="Genome Announc.">
        <title>Draft Genome Sequence of the Archiascomycetous Yeast Saitoella complicata.</title>
        <authorList>
            <person name="Yamauchi K."/>
            <person name="Kondo S."/>
            <person name="Hamamoto M."/>
            <person name="Takahashi Y."/>
            <person name="Ogura Y."/>
            <person name="Hayashi T."/>
            <person name="Nishida H."/>
        </authorList>
    </citation>
    <scope>NUCLEOTIDE SEQUENCE [LARGE SCALE GENOMIC DNA]</scope>
    <source>
        <strain evidence="6 7">NRRL Y-17804</strain>
    </source>
</reference>
<name>A0A0E9NJB3_SAICN</name>
<evidence type="ECO:0000313" key="6">
    <source>
        <dbReference type="EMBL" id="GAO49957.1"/>
    </source>
</evidence>
<feature type="transmembrane region" description="Helical" evidence="4">
    <location>
        <begin position="1206"/>
        <end position="1228"/>
    </location>
</feature>